<dbReference type="CDD" id="cd05155">
    <property type="entry name" value="APH_ChoK_like_1"/>
    <property type="match status" value="1"/>
</dbReference>
<dbReference type="InterPro" id="IPR011009">
    <property type="entry name" value="Kinase-like_dom_sf"/>
</dbReference>
<dbReference type="PANTHER" id="PTHR21310:SF42">
    <property type="entry name" value="BIFUNCTIONAL AAC_APH"/>
    <property type="match status" value="1"/>
</dbReference>
<dbReference type="PANTHER" id="PTHR21310">
    <property type="entry name" value="AMINOGLYCOSIDE PHOSPHOTRANSFERASE-RELATED-RELATED"/>
    <property type="match status" value="1"/>
</dbReference>
<dbReference type="Gene3D" id="3.30.200.20">
    <property type="entry name" value="Phosphorylase Kinase, domain 1"/>
    <property type="match status" value="1"/>
</dbReference>
<dbReference type="Pfam" id="PF01636">
    <property type="entry name" value="APH"/>
    <property type="match status" value="1"/>
</dbReference>
<dbReference type="InterPro" id="IPR051678">
    <property type="entry name" value="AGP_Transferase"/>
</dbReference>
<dbReference type="GeneID" id="32525861"/>
<dbReference type="InterPro" id="IPR002575">
    <property type="entry name" value="Aminoglycoside_PTrfase"/>
</dbReference>
<keyword evidence="2" id="KW-0808">Transferase</keyword>
<name>A0A7W7EMI2_9HYPH</name>
<dbReference type="GO" id="GO:0016301">
    <property type="term" value="F:kinase activity"/>
    <property type="evidence" value="ECO:0007669"/>
    <property type="project" value="UniProtKB-KW"/>
</dbReference>
<feature type="domain" description="Aminoglycoside phosphotransferase" evidence="1">
    <location>
        <begin position="38"/>
        <end position="265"/>
    </location>
</feature>
<keyword evidence="3" id="KW-1185">Reference proteome</keyword>
<gene>
    <name evidence="2" type="ORF">GGE60_005284</name>
</gene>
<dbReference type="Gene3D" id="3.90.1200.10">
    <property type="match status" value="1"/>
</dbReference>
<sequence length="300" mass="33221">MSERIPVDERVAVDSATVAALIAEQFPRFSHLPVKPVLRSGWDNHTLHLGDFYKVRLPASSVYLSQTEKETTWLPRLAPHLPFAIPVPVAVGKPAHGYPFPWSIWQWIDGEPASPEVIGDLGQFAEDVAHFLKALAQCDTEGAPPASAANFFRAGNLAVYDAQTRSCLAKLSGVVDTDRLGHIWKAALRSRWTRPAVWVHGDIASGNLLVRDGRLHAVIDFGSSAVGDPACDLVINWTMFDVPARRRFRTHYPADADTWARARGWCIWKAMLVLSENLEDLDIARREKAVLDAVLSDCEA</sequence>
<dbReference type="SUPFAM" id="SSF56112">
    <property type="entry name" value="Protein kinase-like (PK-like)"/>
    <property type="match status" value="1"/>
</dbReference>
<accession>A0A7W7EMI2</accession>
<proteinExistence type="predicted"/>
<evidence type="ECO:0000313" key="3">
    <source>
        <dbReference type="Proteomes" id="UP000543836"/>
    </source>
</evidence>
<evidence type="ECO:0000259" key="1">
    <source>
        <dbReference type="Pfam" id="PF01636"/>
    </source>
</evidence>
<dbReference type="OrthoDB" id="3806873at2"/>
<dbReference type="Proteomes" id="UP000543836">
    <property type="component" value="Unassembled WGS sequence"/>
</dbReference>
<protein>
    <submittedName>
        <fullName evidence="2">Aminoglycoside phosphotransferase (APT) family kinase protein</fullName>
    </submittedName>
</protein>
<comment type="caution">
    <text evidence="2">The sequence shown here is derived from an EMBL/GenBank/DDBJ whole genome shotgun (WGS) entry which is preliminary data.</text>
</comment>
<dbReference type="RefSeq" id="WP_051264213.1">
    <property type="nucleotide sequence ID" value="NZ_JACIIG010000019.1"/>
</dbReference>
<evidence type="ECO:0000313" key="2">
    <source>
        <dbReference type="EMBL" id="MBB4571126.1"/>
    </source>
</evidence>
<dbReference type="AlphaFoldDB" id="A0A7W7EMI2"/>
<organism evidence="2 3">
    <name type="scientific">Rhizobium leucaenae</name>
    <dbReference type="NCBI Taxonomy" id="29450"/>
    <lineage>
        <taxon>Bacteria</taxon>
        <taxon>Pseudomonadati</taxon>
        <taxon>Pseudomonadota</taxon>
        <taxon>Alphaproteobacteria</taxon>
        <taxon>Hyphomicrobiales</taxon>
        <taxon>Rhizobiaceae</taxon>
        <taxon>Rhizobium/Agrobacterium group</taxon>
        <taxon>Rhizobium</taxon>
    </lineage>
</organism>
<keyword evidence="2" id="KW-0418">Kinase</keyword>
<dbReference type="EMBL" id="JACIIG010000019">
    <property type="protein sequence ID" value="MBB4571126.1"/>
    <property type="molecule type" value="Genomic_DNA"/>
</dbReference>
<reference evidence="2 3" key="1">
    <citation type="submission" date="2020-08" db="EMBL/GenBank/DDBJ databases">
        <title>Genomic Encyclopedia of Type Strains, Phase IV (KMG-V): Genome sequencing to study the core and pangenomes of soil and plant-associated prokaryotes.</title>
        <authorList>
            <person name="Whitman W."/>
        </authorList>
    </citation>
    <scope>NUCLEOTIDE SEQUENCE [LARGE SCALE GENOMIC DNA]</scope>
    <source>
        <strain evidence="2 3">SEMIA 492</strain>
    </source>
</reference>